<accession>A0A0A9CLM7</accession>
<evidence type="ECO:0000313" key="2">
    <source>
        <dbReference type="EMBL" id="JAD75363.1"/>
    </source>
</evidence>
<feature type="compositionally biased region" description="Polar residues" evidence="1">
    <location>
        <begin position="15"/>
        <end position="25"/>
    </location>
</feature>
<feature type="region of interest" description="Disordered" evidence="1">
    <location>
        <begin position="1"/>
        <end position="76"/>
    </location>
</feature>
<feature type="compositionally biased region" description="Polar residues" evidence="1">
    <location>
        <begin position="37"/>
        <end position="49"/>
    </location>
</feature>
<dbReference type="EMBL" id="GBRH01222532">
    <property type="protein sequence ID" value="JAD75363.1"/>
    <property type="molecule type" value="Transcribed_RNA"/>
</dbReference>
<reference evidence="2" key="1">
    <citation type="submission" date="2014-09" db="EMBL/GenBank/DDBJ databases">
        <authorList>
            <person name="Magalhaes I.L.F."/>
            <person name="Oliveira U."/>
            <person name="Santos F.R."/>
            <person name="Vidigal T.H.D.A."/>
            <person name="Brescovit A.D."/>
            <person name="Santos A.J."/>
        </authorList>
    </citation>
    <scope>NUCLEOTIDE SEQUENCE</scope>
    <source>
        <tissue evidence="2">Shoot tissue taken approximately 20 cm above the soil surface</tissue>
    </source>
</reference>
<name>A0A0A9CLM7_ARUDO</name>
<feature type="compositionally biased region" description="Low complexity" evidence="1">
    <location>
        <begin position="50"/>
        <end position="62"/>
    </location>
</feature>
<dbReference type="AlphaFoldDB" id="A0A0A9CLM7"/>
<protein>
    <submittedName>
        <fullName evidence="2">Uncharacterized protein</fullName>
    </submittedName>
</protein>
<proteinExistence type="predicted"/>
<sequence>MISRTEDSQVAKVLSENSDTSNVVHSSALGHDRGTIHKTNLNHPSKNVPSYSSIQQSLKSSINPTNCHQVQGGSSP</sequence>
<feature type="compositionally biased region" description="Polar residues" evidence="1">
    <location>
        <begin position="63"/>
        <end position="76"/>
    </location>
</feature>
<reference evidence="2" key="2">
    <citation type="journal article" date="2015" name="Data Brief">
        <title>Shoot transcriptome of the giant reed, Arundo donax.</title>
        <authorList>
            <person name="Barrero R.A."/>
            <person name="Guerrero F.D."/>
            <person name="Moolhuijzen P."/>
            <person name="Goolsby J.A."/>
            <person name="Tidwell J."/>
            <person name="Bellgard S.E."/>
            <person name="Bellgard M.I."/>
        </authorList>
    </citation>
    <scope>NUCLEOTIDE SEQUENCE</scope>
    <source>
        <tissue evidence="2">Shoot tissue taken approximately 20 cm above the soil surface</tissue>
    </source>
</reference>
<evidence type="ECO:0000256" key="1">
    <source>
        <dbReference type="SAM" id="MobiDB-lite"/>
    </source>
</evidence>
<organism evidence="2">
    <name type="scientific">Arundo donax</name>
    <name type="common">Giant reed</name>
    <name type="synonym">Donax arundinaceus</name>
    <dbReference type="NCBI Taxonomy" id="35708"/>
    <lineage>
        <taxon>Eukaryota</taxon>
        <taxon>Viridiplantae</taxon>
        <taxon>Streptophyta</taxon>
        <taxon>Embryophyta</taxon>
        <taxon>Tracheophyta</taxon>
        <taxon>Spermatophyta</taxon>
        <taxon>Magnoliopsida</taxon>
        <taxon>Liliopsida</taxon>
        <taxon>Poales</taxon>
        <taxon>Poaceae</taxon>
        <taxon>PACMAD clade</taxon>
        <taxon>Arundinoideae</taxon>
        <taxon>Arundineae</taxon>
        <taxon>Arundo</taxon>
    </lineage>
</organism>